<dbReference type="Proteomes" id="UP001213681">
    <property type="component" value="Unassembled WGS sequence"/>
</dbReference>
<dbReference type="AlphaFoldDB" id="A0AAD6G8E9"/>
<reference evidence="1" key="2">
    <citation type="journal article" date="2023" name="IMA Fungus">
        <title>Comparative genomic study of the Penicillium genus elucidates a diverse pangenome and 15 lateral gene transfer events.</title>
        <authorList>
            <person name="Petersen C."/>
            <person name="Sorensen T."/>
            <person name="Nielsen M.R."/>
            <person name="Sondergaard T.E."/>
            <person name="Sorensen J.L."/>
            <person name="Fitzpatrick D.A."/>
            <person name="Frisvad J.C."/>
            <person name="Nielsen K.L."/>
        </authorList>
    </citation>
    <scope>NUCLEOTIDE SEQUENCE</scope>
    <source>
        <strain evidence="1">IBT 16125</strain>
    </source>
</reference>
<dbReference type="RefSeq" id="XP_056771125.1">
    <property type="nucleotide sequence ID" value="XM_056907018.1"/>
</dbReference>
<keyword evidence="2" id="KW-1185">Reference proteome</keyword>
<reference evidence="1" key="1">
    <citation type="submission" date="2022-12" db="EMBL/GenBank/DDBJ databases">
        <authorList>
            <person name="Petersen C."/>
        </authorList>
    </citation>
    <scope>NUCLEOTIDE SEQUENCE</scope>
    <source>
        <strain evidence="1">IBT 16125</strain>
    </source>
</reference>
<accession>A0AAD6G8E9</accession>
<evidence type="ECO:0000313" key="2">
    <source>
        <dbReference type="Proteomes" id="UP001213681"/>
    </source>
</evidence>
<gene>
    <name evidence="1" type="ORF">N7458_003635</name>
</gene>
<organism evidence="1 2">
    <name type="scientific">Penicillium daleae</name>
    <dbReference type="NCBI Taxonomy" id="63821"/>
    <lineage>
        <taxon>Eukaryota</taxon>
        <taxon>Fungi</taxon>
        <taxon>Dikarya</taxon>
        <taxon>Ascomycota</taxon>
        <taxon>Pezizomycotina</taxon>
        <taxon>Eurotiomycetes</taxon>
        <taxon>Eurotiomycetidae</taxon>
        <taxon>Eurotiales</taxon>
        <taxon>Aspergillaceae</taxon>
        <taxon>Penicillium</taxon>
    </lineage>
</organism>
<comment type="caution">
    <text evidence="1">The sequence shown here is derived from an EMBL/GenBank/DDBJ whole genome shotgun (WGS) entry which is preliminary data.</text>
</comment>
<dbReference type="EMBL" id="JAPVEA010000002">
    <property type="protein sequence ID" value="KAJ5462083.1"/>
    <property type="molecule type" value="Genomic_DNA"/>
</dbReference>
<sequence length="95" mass="10858">MAPACGNILSTCREKAFPLNGKPDVSPSWFLAGSYAEDVDELDHDSSPFSTVEKVRSDRKRELTEDDCYDKLGFSFAWYKRWMILTVIFTVRVSL</sequence>
<proteinExistence type="predicted"/>
<name>A0AAD6G8E9_9EURO</name>
<dbReference type="GeneID" id="81597261"/>
<evidence type="ECO:0000313" key="1">
    <source>
        <dbReference type="EMBL" id="KAJ5462083.1"/>
    </source>
</evidence>
<protein>
    <submittedName>
        <fullName evidence="1">MFS general substrate transporter</fullName>
    </submittedName>
</protein>